<evidence type="ECO:0000313" key="7">
    <source>
        <dbReference type="Proteomes" id="UP000030816"/>
    </source>
</evidence>
<dbReference type="PRINTS" id="PR00463">
    <property type="entry name" value="EP450I"/>
</dbReference>
<dbReference type="InterPro" id="IPR036396">
    <property type="entry name" value="Cyt_P450_sf"/>
</dbReference>
<comment type="caution">
    <text evidence="6">The sequence shown here is derived from an EMBL/GenBank/DDBJ whole genome shotgun (WGS) entry which is preliminary data.</text>
</comment>
<sequence>MSSALPWFLKTSLNRENGTGLVLGYTFWYLAQHRHAQLRIRAELEAAGIDMTKRPAPETDVSISPDSIPVALEKVKYLDAVICESLRMRPTSTLLPRITPSDRRISLAGVDNIPPDTRVNAFQWFVHRDPEKWEKVDEWVPERWLGRDGLGRKNDREDVLWAFASGPRICLGNNWTFYGEVLSLYHFGL</sequence>
<keyword evidence="7" id="KW-1185">Reference proteome</keyword>
<dbReference type="InterPro" id="IPR050121">
    <property type="entry name" value="Cytochrome_P450_monoxygenase"/>
</dbReference>
<dbReference type="InterPro" id="IPR002401">
    <property type="entry name" value="Cyt_P450_E_grp-I"/>
</dbReference>
<dbReference type="STRING" id="1081103.A0A0B2WSY9"/>
<evidence type="ECO:0000256" key="1">
    <source>
        <dbReference type="ARBA" id="ARBA00010617"/>
    </source>
</evidence>
<evidence type="ECO:0000256" key="5">
    <source>
        <dbReference type="PIRSR" id="PIRSR602401-1"/>
    </source>
</evidence>
<dbReference type="EMBL" id="AZHE01000018">
    <property type="protein sequence ID" value="KHN96075.1"/>
    <property type="molecule type" value="Genomic_DNA"/>
</dbReference>
<accession>A0A0B2WSY9</accession>
<dbReference type="PANTHER" id="PTHR24305">
    <property type="entry name" value="CYTOCHROME P450"/>
    <property type="match status" value="1"/>
</dbReference>
<evidence type="ECO:0000256" key="4">
    <source>
        <dbReference type="ARBA" id="ARBA00023004"/>
    </source>
</evidence>
<keyword evidence="4 5" id="KW-0408">Iron</keyword>
<dbReference type="GO" id="GO:0004497">
    <property type="term" value="F:monooxygenase activity"/>
    <property type="evidence" value="ECO:0007669"/>
    <property type="project" value="InterPro"/>
</dbReference>
<evidence type="ECO:0000313" key="6">
    <source>
        <dbReference type="EMBL" id="KHN96075.1"/>
    </source>
</evidence>
<evidence type="ECO:0000256" key="3">
    <source>
        <dbReference type="ARBA" id="ARBA00022723"/>
    </source>
</evidence>
<dbReference type="Pfam" id="PF00067">
    <property type="entry name" value="p450"/>
    <property type="match status" value="1"/>
</dbReference>
<dbReference type="Proteomes" id="UP000030816">
    <property type="component" value="Unassembled WGS sequence"/>
</dbReference>
<dbReference type="AlphaFoldDB" id="A0A0B2WSY9"/>
<gene>
    <name evidence="6" type="ORF">MAM_06180</name>
</gene>
<dbReference type="OrthoDB" id="5151815at2759"/>
<dbReference type="Gene3D" id="1.10.630.10">
    <property type="entry name" value="Cytochrome P450"/>
    <property type="match status" value="1"/>
</dbReference>
<dbReference type="HOGENOM" id="CLU_001570_5_7_1"/>
<comment type="similarity">
    <text evidence="1">Belongs to the cytochrome P450 family.</text>
</comment>
<dbReference type="PANTHER" id="PTHR24305:SF166">
    <property type="entry name" value="CYTOCHROME P450 12A4, MITOCHONDRIAL-RELATED"/>
    <property type="match status" value="1"/>
</dbReference>
<dbReference type="SUPFAM" id="SSF48264">
    <property type="entry name" value="Cytochrome P450"/>
    <property type="match status" value="1"/>
</dbReference>
<dbReference type="GO" id="GO:0016705">
    <property type="term" value="F:oxidoreductase activity, acting on paired donors, with incorporation or reduction of molecular oxygen"/>
    <property type="evidence" value="ECO:0007669"/>
    <property type="project" value="InterPro"/>
</dbReference>
<feature type="binding site" description="axial binding residue" evidence="5">
    <location>
        <position position="170"/>
    </location>
    <ligand>
        <name>heme</name>
        <dbReference type="ChEBI" id="CHEBI:30413"/>
    </ligand>
    <ligandPart>
        <name>Fe</name>
        <dbReference type="ChEBI" id="CHEBI:18248"/>
    </ligandPart>
</feature>
<keyword evidence="3 5" id="KW-0479">Metal-binding</keyword>
<dbReference type="GO" id="GO:0020037">
    <property type="term" value="F:heme binding"/>
    <property type="evidence" value="ECO:0007669"/>
    <property type="project" value="InterPro"/>
</dbReference>
<proteinExistence type="inferred from homology"/>
<dbReference type="RefSeq" id="XP_040677141.1">
    <property type="nucleotide sequence ID" value="XM_040824978.1"/>
</dbReference>
<dbReference type="InterPro" id="IPR001128">
    <property type="entry name" value="Cyt_P450"/>
</dbReference>
<dbReference type="GO" id="GO:0005506">
    <property type="term" value="F:iron ion binding"/>
    <property type="evidence" value="ECO:0007669"/>
    <property type="project" value="InterPro"/>
</dbReference>
<comment type="cofactor">
    <cofactor evidence="5">
        <name>heme</name>
        <dbReference type="ChEBI" id="CHEBI:30413"/>
    </cofactor>
</comment>
<protein>
    <submittedName>
        <fullName evidence="6">Cytochrome P450</fullName>
    </submittedName>
</protein>
<organism evidence="6 7">
    <name type="scientific">Metarhizium album (strain ARSEF 1941)</name>
    <dbReference type="NCBI Taxonomy" id="1081103"/>
    <lineage>
        <taxon>Eukaryota</taxon>
        <taxon>Fungi</taxon>
        <taxon>Dikarya</taxon>
        <taxon>Ascomycota</taxon>
        <taxon>Pezizomycotina</taxon>
        <taxon>Sordariomycetes</taxon>
        <taxon>Hypocreomycetidae</taxon>
        <taxon>Hypocreales</taxon>
        <taxon>Clavicipitaceae</taxon>
        <taxon>Metarhizium</taxon>
    </lineage>
</organism>
<name>A0A0B2WSY9_METAS</name>
<evidence type="ECO:0000256" key="2">
    <source>
        <dbReference type="ARBA" id="ARBA00022617"/>
    </source>
</evidence>
<keyword evidence="2 5" id="KW-0349">Heme</keyword>
<reference evidence="6 7" key="1">
    <citation type="journal article" date="2014" name="Proc. Natl. Acad. Sci. U.S.A.">
        <title>Trajectory and genomic determinants of fungal-pathogen speciation and host adaptation.</title>
        <authorList>
            <person name="Hu X."/>
            <person name="Xiao G."/>
            <person name="Zheng P."/>
            <person name="Shang Y."/>
            <person name="Su Y."/>
            <person name="Zhang X."/>
            <person name="Liu X."/>
            <person name="Zhan S."/>
            <person name="St Leger R.J."/>
            <person name="Wang C."/>
        </authorList>
    </citation>
    <scope>NUCLEOTIDE SEQUENCE [LARGE SCALE GENOMIC DNA]</scope>
    <source>
        <strain evidence="6 7">ARSEF 1941</strain>
    </source>
</reference>
<dbReference type="GeneID" id="63740635"/>